<feature type="non-terminal residue" evidence="1">
    <location>
        <position position="1"/>
    </location>
</feature>
<dbReference type="Proteomes" id="UP000789525">
    <property type="component" value="Unassembled WGS sequence"/>
</dbReference>
<organism evidence="1 2">
    <name type="scientific">Acaulospora colombiana</name>
    <dbReference type="NCBI Taxonomy" id="27376"/>
    <lineage>
        <taxon>Eukaryota</taxon>
        <taxon>Fungi</taxon>
        <taxon>Fungi incertae sedis</taxon>
        <taxon>Mucoromycota</taxon>
        <taxon>Glomeromycotina</taxon>
        <taxon>Glomeromycetes</taxon>
        <taxon>Diversisporales</taxon>
        <taxon>Acaulosporaceae</taxon>
        <taxon>Acaulospora</taxon>
    </lineage>
</organism>
<evidence type="ECO:0000313" key="1">
    <source>
        <dbReference type="EMBL" id="CAG8756680.1"/>
    </source>
</evidence>
<evidence type="ECO:0000313" key="2">
    <source>
        <dbReference type="Proteomes" id="UP000789525"/>
    </source>
</evidence>
<reference evidence="1" key="1">
    <citation type="submission" date="2021-06" db="EMBL/GenBank/DDBJ databases">
        <authorList>
            <person name="Kallberg Y."/>
            <person name="Tangrot J."/>
            <person name="Rosling A."/>
        </authorList>
    </citation>
    <scope>NUCLEOTIDE SEQUENCE</scope>
    <source>
        <strain evidence="1">CL356</strain>
    </source>
</reference>
<keyword evidence="2" id="KW-1185">Reference proteome</keyword>
<name>A0ACA9QL39_9GLOM</name>
<protein>
    <submittedName>
        <fullName evidence="1">9720_t:CDS:1</fullName>
    </submittedName>
</protein>
<comment type="caution">
    <text evidence="1">The sequence shown here is derived from an EMBL/GenBank/DDBJ whole genome shotgun (WGS) entry which is preliminary data.</text>
</comment>
<dbReference type="EMBL" id="CAJVPT010056349">
    <property type="protein sequence ID" value="CAG8756680.1"/>
    <property type="molecule type" value="Genomic_DNA"/>
</dbReference>
<sequence>YTTDLTSTRHERERSAGTIERSRSTSVIDSDTSARLSGKKRAGKEMGISDNENAESEGSELRGRKRRKADQQRDARRKKAARNNLIAVASVHGSPAGSPVPTTPTSIDDRQSLARSVIGYDKSGGNVEPVLAMRFTPFKDMAESKLAQCKVISLWLDK</sequence>
<accession>A0ACA9QL39</accession>
<gene>
    <name evidence="1" type="ORF">ACOLOM_LOCUS12996</name>
</gene>
<proteinExistence type="predicted"/>
<feature type="non-terminal residue" evidence="1">
    <location>
        <position position="158"/>
    </location>
</feature>